<evidence type="ECO:0000313" key="2">
    <source>
        <dbReference type="Proteomes" id="UP001170310"/>
    </source>
</evidence>
<feature type="non-terminal residue" evidence="1">
    <location>
        <position position="67"/>
    </location>
</feature>
<comment type="caution">
    <text evidence="1">The sequence shown here is derived from an EMBL/GenBank/DDBJ whole genome shotgun (WGS) entry which is preliminary data.</text>
</comment>
<protein>
    <submittedName>
        <fullName evidence="1">Uncharacterized protein</fullName>
    </submittedName>
</protein>
<dbReference type="Proteomes" id="UP001170310">
    <property type="component" value="Unassembled WGS sequence"/>
</dbReference>
<reference evidence="1" key="1">
    <citation type="submission" date="2023-07" db="EMBL/GenBank/DDBJ databases">
        <title>Genome content predicts the carbon catabolic preferences of heterotrophic bacteria.</title>
        <authorList>
            <person name="Gralka M."/>
        </authorList>
    </citation>
    <scope>NUCLEOTIDE SEQUENCE</scope>
    <source>
        <strain evidence="1">E2R20</strain>
    </source>
</reference>
<organism evidence="1 2">
    <name type="scientific">Staphylococcus pasteuri_A</name>
    <dbReference type="NCBI Taxonomy" id="3062664"/>
    <lineage>
        <taxon>Bacteria</taxon>
        <taxon>Bacillati</taxon>
        <taxon>Bacillota</taxon>
        <taxon>Bacilli</taxon>
        <taxon>Bacillales</taxon>
        <taxon>Staphylococcaceae</taxon>
        <taxon>Staphylococcus</taxon>
    </lineage>
</organism>
<proteinExistence type="predicted"/>
<accession>A0AAW7YX69</accession>
<dbReference type="AlphaFoldDB" id="A0AAW7YX69"/>
<evidence type="ECO:0000313" key="1">
    <source>
        <dbReference type="EMBL" id="MDO6575547.1"/>
    </source>
</evidence>
<gene>
    <name evidence="1" type="ORF">Q4528_15655</name>
</gene>
<sequence length="67" mass="8015">MARRRVDDQFSLLVKKHLLSTVLLRPDNSKNRDYWVEVYEQTYPTKKTLIRNLVKPHFVVHQAPDIP</sequence>
<dbReference type="EMBL" id="JAUOQO010000847">
    <property type="protein sequence ID" value="MDO6575547.1"/>
    <property type="molecule type" value="Genomic_DNA"/>
</dbReference>
<name>A0AAW7YX69_9STAP</name>
<dbReference type="RefSeq" id="WP_303522651.1">
    <property type="nucleotide sequence ID" value="NZ_JAUOQO010000847.1"/>
</dbReference>
<keyword evidence="2" id="KW-1185">Reference proteome</keyword>